<dbReference type="GO" id="GO:0016887">
    <property type="term" value="F:ATP hydrolysis activity"/>
    <property type="evidence" value="ECO:0007669"/>
    <property type="project" value="InterPro"/>
</dbReference>
<proteinExistence type="predicted"/>
<protein>
    <submittedName>
        <fullName evidence="10">ABC transporter related</fullName>
    </submittedName>
</protein>
<dbReference type="InterPro" id="IPR003593">
    <property type="entry name" value="AAA+_ATPase"/>
</dbReference>
<keyword evidence="4" id="KW-0067">ATP-binding</keyword>
<evidence type="ECO:0000256" key="5">
    <source>
        <dbReference type="ARBA" id="ARBA00022989"/>
    </source>
</evidence>
<feature type="transmembrane region" description="Helical" evidence="7">
    <location>
        <begin position="94"/>
        <end position="115"/>
    </location>
</feature>
<feature type="transmembrane region" description="Helical" evidence="7">
    <location>
        <begin position="164"/>
        <end position="186"/>
    </location>
</feature>
<evidence type="ECO:0000259" key="8">
    <source>
        <dbReference type="PROSITE" id="PS50893"/>
    </source>
</evidence>
<dbReference type="GO" id="GO:0034040">
    <property type="term" value="F:ATPase-coupled lipid transmembrane transporter activity"/>
    <property type="evidence" value="ECO:0007669"/>
    <property type="project" value="TreeGrafter"/>
</dbReference>
<gene>
    <name evidence="10" type="ordered locus">PCC7424_4581</name>
</gene>
<dbReference type="InterPro" id="IPR011527">
    <property type="entry name" value="ABC1_TM_dom"/>
</dbReference>
<reference evidence="11" key="1">
    <citation type="journal article" date="2011" name="MBio">
        <title>Novel metabolic attributes of the genus Cyanothece, comprising a group of unicellular nitrogen-fixing Cyanobacteria.</title>
        <authorList>
            <person name="Bandyopadhyay A."/>
            <person name="Elvitigala T."/>
            <person name="Welsh E."/>
            <person name="Stockel J."/>
            <person name="Liberton M."/>
            <person name="Min H."/>
            <person name="Sherman L.A."/>
            <person name="Pakrasi H.B."/>
        </authorList>
    </citation>
    <scope>NUCLEOTIDE SEQUENCE [LARGE SCALE GENOMIC DNA]</scope>
    <source>
        <strain evidence="11">PCC 7424</strain>
    </source>
</reference>
<dbReference type="Pfam" id="PF00005">
    <property type="entry name" value="ABC_tran"/>
    <property type="match status" value="1"/>
</dbReference>
<dbReference type="GO" id="GO:0005886">
    <property type="term" value="C:plasma membrane"/>
    <property type="evidence" value="ECO:0007669"/>
    <property type="project" value="UniProtKB-SubCell"/>
</dbReference>
<dbReference type="KEGG" id="cyc:PCC7424_4581"/>
<feature type="domain" description="ABC transmembrane type-1" evidence="9">
    <location>
        <begin position="47"/>
        <end position="340"/>
    </location>
</feature>
<dbReference type="PANTHER" id="PTHR24221">
    <property type="entry name" value="ATP-BINDING CASSETTE SUB-FAMILY B"/>
    <property type="match status" value="1"/>
</dbReference>
<dbReference type="PROSITE" id="PS50893">
    <property type="entry name" value="ABC_TRANSPORTER_2"/>
    <property type="match status" value="1"/>
</dbReference>
<sequence>MPISLLISTAKRWNLPIFKHKYYFILREFKYFSGLVTLAVTFTILDAMFQGFSVGFILALLQSMINPNAEPVKTGIDWFDLAILGINRTPQERLYNVFILIVVTVLFRLSFSFLGRLYSLLWQSKLAYQLRLRCFDQLQSLSLGYFTESRSGDLIHTITSEINYFTLSLVSITELFTAICTIWAYIISMILLSWQLALISLILLLLQVAGVTMLIRKVREASFEKSKAGSRYTSTVLEFINGIRTVHAFAAQEFERKRHYQANSNFYQISIQARKFMAAIGPLSEGVATILFVGMLALAATILIPTGQLQLASLLTFLFVLFRLLPIVRQINNQRAQIGDLHGALEKIRQLLKTDNKPYFYNGYIRFSGLNQGIEFVNVDFGYDPSQTILHKINLKIEKGKMMALVGASGSGKTTIAALISRFYDPTRGKILIDGVDLKTLDINSFRQKIAVVSQDTFIFNASVRDNIAYALENVNDEDILQVAQLANALEFIVKLPDGLDTQLGERGVRLSGGQRQRIAIARALLRNPEILILDEATSALDSISERLIQQSIENLSMGRTVIAIAHRLSTITQADKIVVLEQGRIVEQGTYQDLLQEEGKLWNYHQLQQGVC</sequence>
<dbReference type="PROSITE" id="PS00211">
    <property type="entry name" value="ABC_TRANSPORTER_1"/>
    <property type="match status" value="1"/>
</dbReference>
<dbReference type="NCBIfam" id="NF045513">
    <property type="entry name" value="HepA_fam_ABC"/>
    <property type="match status" value="1"/>
</dbReference>
<dbReference type="Proteomes" id="UP000002384">
    <property type="component" value="Chromosome"/>
</dbReference>
<dbReference type="InterPro" id="IPR003439">
    <property type="entry name" value="ABC_transporter-like_ATP-bd"/>
</dbReference>
<dbReference type="Gene3D" id="3.40.50.300">
    <property type="entry name" value="P-loop containing nucleotide triphosphate hydrolases"/>
    <property type="match status" value="1"/>
</dbReference>
<dbReference type="STRING" id="65393.PCC7424_4581"/>
<keyword evidence="11" id="KW-1185">Reference proteome</keyword>
<dbReference type="GO" id="GO:0140359">
    <property type="term" value="F:ABC-type transporter activity"/>
    <property type="evidence" value="ECO:0007669"/>
    <property type="project" value="InterPro"/>
</dbReference>
<dbReference type="FunFam" id="3.40.50.300:FF:000218">
    <property type="entry name" value="Multidrug ABC transporter ATP-binding protein"/>
    <property type="match status" value="1"/>
</dbReference>
<dbReference type="SMART" id="SM00382">
    <property type="entry name" value="AAA"/>
    <property type="match status" value="1"/>
</dbReference>
<evidence type="ECO:0000256" key="2">
    <source>
        <dbReference type="ARBA" id="ARBA00022692"/>
    </source>
</evidence>
<name>B7KAG9_GLOC7</name>
<evidence type="ECO:0000259" key="9">
    <source>
        <dbReference type="PROSITE" id="PS50929"/>
    </source>
</evidence>
<dbReference type="SUPFAM" id="SSF52540">
    <property type="entry name" value="P-loop containing nucleoside triphosphate hydrolases"/>
    <property type="match status" value="1"/>
</dbReference>
<evidence type="ECO:0000256" key="7">
    <source>
        <dbReference type="SAM" id="Phobius"/>
    </source>
</evidence>
<feature type="domain" description="ABC transporter" evidence="8">
    <location>
        <begin position="374"/>
        <end position="608"/>
    </location>
</feature>
<dbReference type="SUPFAM" id="SSF90123">
    <property type="entry name" value="ABC transporter transmembrane region"/>
    <property type="match status" value="1"/>
</dbReference>
<evidence type="ECO:0000256" key="4">
    <source>
        <dbReference type="ARBA" id="ARBA00022840"/>
    </source>
</evidence>
<evidence type="ECO:0000256" key="1">
    <source>
        <dbReference type="ARBA" id="ARBA00004651"/>
    </source>
</evidence>
<dbReference type="OrthoDB" id="501491at2"/>
<evidence type="ECO:0000313" key="11">
    <source>
        <dbReference type="Proteomes" id="UP000002384"/>
    </source>
</evidence>
<dbReference type="PANTHER" id="PTHR24221:SF654">
    <property type="entry name" value="ATP-BINDING CASSETTE SUB-FAMILY B MEMBER 6"/>
    <property type="match status" value="1"/>
</dbReference>
<keyword evidence="2 7" id="KW-0812">Transmembrane</keyword>
<feature type="transmembrane region" description="Helical" evidence="7">
    <location>
        <begin position="31"/>
        <end position="61"/>
    </location>
</feature>
<keyword evidence="6 7" id="KW-0472">Membrane</keyword>
<dbReference type="InterPro" id="IPR039421">
    <property type="entry name" value="Type_1_exporter"/>
</dbReference>
<keyword evidence="5 7" id="KW-1133">Transmembrane helix</keyword>
<dbReference type="AlphaFoldDB" id="B7KAG9"/>
<dbReference type="EMBL" id="CP001291">
    <property type="protein sequence ID" value="ACK72943.1"/>
    <property type="molecule type" value="Genomic_DNA"/>
</dbReference>
<keyword evidence="3" id="KW-0547">Nucleotide-binding</keyword>
<organism evidence="10 11">
    <name type="scientific">Gloeothece citriformis (strain PCC 7424)</name>
    <name type="common">Cyanothece sp. (strain PCC 7424)</name>
    <dbReference type="NCBI Taxonomy" id="65393"/>
    <lineage>
        <taxon>Bacteria</taxon>
        <taxon>Bacillati</taxon>
        <taxon>Cyanobacteriota</taxon>
        <taxon>Cyanophyceae</taxon>
        <taxon>Oscillatoriophycideae</taxon>
        <taxon>Chroococcales</taxon>
        <taxon>Aphanothecaceae</taxon>
        <taxon>Gloeothece</taxon>
        <taxon>Gloeothece citriformis</taxon>
    </lineage>
</organism>
<dbReference type="PROSITE" id="PS50929">
    <property type="entry name" value="ABC_TM1F"/>
    <property type="match status" value="1"/>
</dbReference>
<comment type="subcellular location">
    <subcellularLocation>
        <location evidence="1">Cell membrane</location>
        <topology evidence="1">Multi-pass membrane protein</topology>
    </subcellularLocation>
</comment>
<dbReference type="Pfam" id="PF00664">
    <property type="entry name" value="ABC_membrane"/>
    <property type="match status" value="1"/>
</dbReference>
<feature type="transmembrane region" description="Helical" evidence="7">
    <location>
        <begin position="192"/>
        <end position="215"/>
    </location>
</feature>
<dbReference type="Gene3D" id="1.20.1560.10">
    <property type="entry name" value="ABC transporter type 1, transmembrane domain"/>
    <property type="match status" value="1"/>
</dbReference>
<dbReference type="InterPro" id="IPR017871">
    <property type="entry name" value="ABC_transporter-like_CS"/>
</dbReference>
<evidence type="ECO:0000256" key="3">
    <source>
        <dbReference type="ARBA" id="ARBA00022741"/>
    </source>
</evidence>
<dbReference type="eggNOG" id="COG1132">
    <property type="taxonomic scope" value="Bacteria"/>
</dbReference>
<dbReference type="RefSeq" id="WP_015956526.1">
    <property type="nucleotide sequence ID" value="NC_011729.1"/>
</dbReference>
<feature type="transmembrane region" description="Helical" evidence="7">
    <location>
        <begin position="283"/>
        <end position="304"/>
    </location>
</feature>
<evidence type="ECO:0000256" key="6">
    <source>
        <dbReference type="ARBA" id="ARBA00023136"/>
    </source>
</evidence>
<accession>B7KAG9</accession>
<dbReference type="GO" id="GO:0005524">
    <property type="term" value="F:ATP binding"/>
    <property type="evidence" value="ECO:0007669"/>
    <property type="project" value="UniProtKB-KW"/>
</dbReference>
<evidence type="ECO:0000313" key="10">
    <source>
        <dbReference type="EMBL" id="ACK72943.1"/>
    </source>
</evidence>
<dbReference type="HOGENOM" id="CLU_000604_84_3_3"/>
<dbReference type="InterPro" id="IPR036640">
    <property type="entry name" value="ABC1_TM_sf"/>
</dbReference>
<dbReference type="InterPro" id="IPR027417">
    <property type="entry name" value="P-loop_NTPase"/>
</dbReference>
<feature type="transmembrane region" description="Helical" evidence="7">
    <location>
        <begin position="310"/>
        <end position="328"/>
    </location>
</feature>